<reference evidence="6" key="1">
    <citation type="submission" date="2020-10" db="EMBL/GenBank/DDBJ databases">
        <authorList>
            <person name="Gilroy R."/>
        </authorList>
    </citation>
    <scope>NUCLEOTIDE SEQUENCE</scope>
    <source>
        <strain evidence="6">ChiBcec2-4451</strain>
    </source>
</reference>
<gene>
    <name evidence="6" type="ORF">IAA63_12855</name>
</gene>
<evidence type="ECO:0000256" key="3">
    <source>
        <dbReference type="PIRSR" id="PIRSR606225-1"/>
    </source>
</evidence>
<dbReference type="PANTHER" id="PTHR21600:SF35">
    <property type="entry name" value="PSEUDOURIDINE SYNTHASE"/>
    <property type="match status" value="1"/>
</dbReference>
<reference evidence="6" key="2">
    <citation type="journal article" date="2021" name="PeerJ">
        <title>Extensive microbial diversity within the chicken gut microbiome revealed by metagenomics and culture.</title>
        <authorList>
            <person name="Gilroy R."/>
            <person name="Ravi A."/>
            <person name="Getino M."/>
            <person name="Pursley I."/>
            <person name="Horton D.L."/>
            <person name="Alikhan N.F."/>
            <person name="Baker D."/>
            <person name="Gharbi K."/>
            <person name="Hall N."/>
            <person name="Watson M."/>
            <person name="Adriaenssens E.M."/>
            <person name="Foster-Nyarko E."/>
            <person name="Jarju S."/>
            <person name="Secka A."/>
            <person name="Antonio M."/>
            <person name="Oren A."/>
            <person name="Chaudhuri R.R."/>
            <person name="La Ragione R."/>
            <person name="Hildebrand F."/>
            <person name="Pallen M.J."/>
        </authorList>
    </citation>
    <scope>NUCLEOTIDE SEQUENCE</scope>
    <source>
        <strain evidence="6">ChiBcec2-4451</strain>
    </source>
</reference>
<evidence type="ECO:0000256" key="2">
    <source>
        <dbReference type="ARBA" id="ARBA00010876"/>
    </source>
</evidence>
<dbReference type="GO" id="GO:0140098">
    <property type="term" value="F:catalytic activity, acting on RNA"/>
    <property type="evidence" value="ECO:0007669"/>
    <property type="project" value="UniProtKB-ARBA"/>
</dbReference>
<name>A0A9D1T7L1_9FIRM</name>
<comment type="similarity">
    <text evidence="2 4">Belongs to the pseudouridine synthase RluA family.</text>
</comment>
<evidence type="ECO:0000313" key="7">
    <source>
        <dbReference type="Proteomes" id="UP000886723"/>
    </source>
</evidence>
<dbReference type="InterPro" id="IPR050188">
    <property type="entry name" value="RluA_PseudoU_synthase"/>
</dbReference>
<dbReference type="CDD" id="cd02869">
    <property type="entry name" value="PseudoU_synth_RluA_like"/>
    <property type="match status" value="1"/>
</dbReference>
<dbReference type="PANTHER" id="PTHR21600">
    <property type="entry name" value="MITOCHONDRIAL RNA PSEUDOURIDINE SYNTHASE"/>
    <property type="match status" value="1"/>
</dbReference>
<dbReference type="PROSITE" id="PS01129">
    <property type="entry name" value="PSI_RLU"/>
    <property type="match status" value="1"/>
</dbReference>
<organism evidence="6 7">
    <name type="scientific">Candidatus Pullilachnospira stercoravium</name>
    <dbReference type="NCBI Taxonomy" id="2840913"/>
    <lineage>
        <taxon>Bacteria</taxon>
        <taxon>Bacillati</taxon>
        <taxon>Bacillota</taxon>
        <taxon>Clostridia</taxon>
        <taxon>Lachnospirales</taxon>
        <taxon>Lachnospiraceae</taxon>
        <taxon>Lachnospiraceae incertae sedis</taxon>
        <taxon>Candidatus Pullilachnospira</taxon>
    </lineage>
</organism>
<proteinExistence type="inferred from homology"/>
<dbReference type="NCBIfam" id="TIGR00005">
    <property type="entry name" value="rluA_subfam"/>
    <property type="match status" value="1"/>
</dbReference>
<dbReference type="GO" id="GO:0003723">
    <property type="term" value="F:RNA binding"/>
    <property type="evidence" value="ECO:0007669"/>
    <property type="project" value="InterPro"/>
</dbReference>
<dbReference type="Gene3D" id="3.30.2350.10">
    <property type="entry name" value="Pseudouridine synthase"/>
    <property type="match status" value="1"/>
</dbReference>
<dbReference type="EMBL" id="DVON01000274">
    <property type="protein sequence ID" value="HIV14009.1"/>
    <property type="molecule type" value="Genomic_DNA"/>
</dbReference>
<evidence type="ECO:0000259" key="5">
    <source>
        <dbReference type="Pfam" id="PF00849"/>
    </source>
</evidence>
<feature type="domain" description="Pseudouridine synthase RsuA/RluA-like" evidence="5">
    <location>
        <begin position="89"/>
        <end position="248"/>
    </location>
</feature>
<dbReference type="InterPro" id="IPR006224">
    <property type="entry name" value="PsdUridine_synth_RluA-like_CS"/>
</dbReference>
<keyword evidence="4" id="KW-0413">Isomerase</keyword>
<evidence type="ECO:0000256" key="4">
    <source>
        <dbReference type="RuleBase" id="RU362028"/>
    </source>
</evidence>
<dbReference type="SUPFAM" id="SSF55120">
    <property type="entry name" value="Pseudouridine synthase"/>
    <property type="match status" value="1"/>
</dbReference>
<dbReference type="EC" id="5.4.99.-" evidence="4"/>
<evidence type="ECO:0000256" key="1">
    <source>
        <dbReference type="ARBA" id="ARBA00000073"/>
    </source>
</evidence>
<sequence length="315" mass="34097">MDRSVTFRAGASDAGNTLGVFLRQRGVSRHILTILKRTPEGILLNGEAAFTSRTLSAGDQVTIFVKEAEPPSPVAALPLPFPVIYEDEDLLVVDKPSGMAIHPSQGHHDNTLANAAAWYFQQKGESFVFRCINRLDRDTTGLLILAKNALSASILSAMLQKRQIGRTYLAAVEGDLPESGVIDAPIGRVPGSLIERRVDPEGGDAARTRYRCLLCRQLPLPGGGHQTCSLAAIRLETGRTHQIRVHMKSIGHPLAGDTLYHPETQLLPRQGLHSCALDFPHPVTGETMRFFSPLPKDMATLFPGAAGSAGEIPEF</sequence>
<comment type="function">
    <text evidence="4">Responsible for synthesis of pseudouridine from uracil.</text>
</comment>
<evidence type="ECO:0000313" key="6">
    <source>
        <dbReference type="EMBL" id="HIV14009.1"/>
    </source>
</evidence>
<dbReference type="InterPro" id="IPR006225">
    <property type="entry name" value="PsdUridine_synth_RluC/D"/>
</dbReference>
<dbReference type="AlphaFoldDB" id="A0A9D1T7L1"/>
<dbReference type="GO" id="GO:0000455">
    <property type="term" value="P:enzyme-directed rRNA pseudouridine synthesis"/>
    <property type="evidence" value="ECO:0007669"/>
    <property type="project" value="TreeGrafter"/>
</dbReference>
<protein>
    <recommendedName>
        <fullName evidence="4">Pseudouridine synthase</fullName>
        <ecNumber evidence="4">5.4.99.-</ecNumber>
    </recommendedName>
</protein>
<dbReference type="InterPro" id="IPR020103">
    <property type="entry name" value="PsdUridine_synth_cat_dom_sf"/>
</dbReference>
<dbReference type="GO" id="GO:0009982">
    <property type="term" value="F:pseudouridine synthase activity"/>
    <property type="evidence" value="ECO:0007669"/>
    <property type="project" value="InterPro"/>
</dbReference>
<dbReference type="Proteomes" id="UP000886723">
    <property type="component" value="Unassembled WGS sequence"/>
</dbReference>
<dbReference type="Pfam" id="PF00849">
    <property type="entry name" value="PseudoU_synth_2"/>
    <property type="match status" value="1"/>
</dbReference>
<accession>A0A9D1T7L1</accession>
<comment type="catalytic activity">
    <reaction evidence="1 4">
        <text>a uridine in RNA = a pseudouridine in RNA</text>
        <dbReference type="Rhea" id="RHEA:48348"/>
        <dbReference type="Rhea" id="RHEA-COMP:12068"/>
        <dbReference type="Rhea" id="RHEA-COMP:12069"/>
        <dbReference type="ChEBI" id="CHEBI:65314"/>
        <dbReference type="ChEBI" id="CHEBI:65315"/>
    </reaction>
</comment>
<comment type="caution">
    <text evidence="6">The sequence shown here is derived from an EMBL/GenBank/DDBJ whole genome shotgun (WGS) entry which is preliminary data.</text>
</comment>
<dbReference type="InterPro" id="IPR006145">
    <property type="entry name" value="PsdUridine_synth_RsuA/RluA"/>
</dbReference>
<feature type="active site" evidence="3">
    <location>
        <position position="136"/>
    </location>
</feature>